<dbReference type="Proteomes" id="UP000215214">
    <property type="component" value="Chromosome TJEJU"/>
</dbReference>
<dbReference type="KEGG" id="tje:TJEJU_1715"/>
<dbReference type="RefSeq" id="WP_095071154.1">
    <property type="nucleotide sequence ID" value="NZ_LT899436.1"/>
</dbReference>
<feature type="transmembrane region" description="Helical" evidence="1">
    <location>
        <begin position="61"/>
        <end position="85"/>
    </location>
</feature>
<sequence length="439" mass="51314">MKSNYTSIKFKQWLDKLQQESWQLELLISGFAVLGLFNAFFPLRKRFREAGAVDSPYEFFYFVLLTFSSILILNLIVHVILRGIWIGAIGLRYISGEIDYDKLNYSKKFTNYLEKKVGPYDKYVSNLEDLCSIIFALTFIVLFYFLAFFICIIIPGIVIAFLFSPTSEPTYTQEVIGGSIIITIITGGFIVFIDFITQGGLKKKKWTSIVYFPIYRFFSIITLSFLYRHLVYNFLDNKFGKRILFFLIPAYLLIITVSTIENTQSNFFDNYTRSNTNYAFKNNYLNLLEDDDFVKDVAIQSRIVNDTYLKVFIVYNSRIENIILKKNKTLVPEKDSRGMKSKIITIGRVRNKKDLNALQTEYLHTFKKVYNLMIDDVKIETDFIATKVNDLLGFETILPLKNIPEGKHDLKVTRINYSSKDKSEITEKVIEIPFWYYKN</sequence>
<evidence type="ECO:0000313" key="3">
    <source>
        <dbReference type="Proteomes" id="UP000215214"/>
    </source>
</evidence>
<dbReference type="OrthoDB" id="1491387at2"/>
<keyword evidence="1" id="KW-0472">Membrane</keyword>
<name>A0A238U8B4_9FLAO</name>
<keyword evidence="3" id="KW-1185">Reference proteome</keyword>
<proteinExistence type="predicted"/>
<keyword evidence="1" id="KW-1133">Transmembrane helix</keyword>
<feature type="transmembrane region" description="Helical" evidence="1">
    <location>
        <begin position="175"/>
        <end position="197"/>
    </location>
</feature>
<evidence type="ECO:0000256" key="1">
    <source>
        <dbReference type="SAM" id="Phobius"/>
    </source>
</evidence>
<dbReference type="AlphaFoldDB" id="A0A238U8B4"/>
<feature type="transmembrane region" description="Helical" evidence="1">
    <location>
        <begin position="209"/>
        <end position="227"/>
    </location>
</feature>
<feature type="transmembrane region" description="Helical" evidence="1">
    <location>
        <begin position="21"/>
        <end position="41"/>
    </location>
</feature>
<feature type="transmembrane region" description="Helical" evidence="1">
    <location>
        <begin position="130"/>
        <end position="163"/>
    </location>
</feature>
<dbReference type="EMBL" id="LT899436">
    <property type="protein sequence ID" value="SNR15433.1"/>
    <property type="molecule type" value="Genomic_DNA"/>
</dbReference>
<organism evidence="2 3">
    <name type="scientific">Tenacibaculum jejuense</name>
    <dbReference type="NCBI Taxonomy" id="584609"/>
    <lineage>
        <taxon>Bacteria</taxon>
        <taxon>Pseudomonadati</taxon>
        <taxon>Bacteroidota</taxon>
        <taxon>Flavobacteriia</taxon>
        <taxon>Flavobacteriales</taxon>
        <taxon>Flavobacteriaceae</taxon>
        <taxon>Tenacibaculum</taxon>
    </lineage>
</organism>
<gene>
    <name evidence="2" type="ORF">TJEJU_1715</name>
</gene>
<keyword evidence="1" id="KW-0812">Transmembrane</keyword>
<protein>
    <recommendedName>
        <fullName evidence="4">Transmembrane protein</fullName>
    </recommendedName>
</protein>
<reference evidence="2 3" key="1">
    <citation type="submission" date="2017-07" db="EMBL/GenBank/DDBJ databases">
        <authorList>
            <person name="Sun Z.S."/>
            <person name="Albrecht U."/>
            <person name="Echele G."/>
            <person name="Lee C.C."/>
        </authorList>
    </citation>
    <scope>NUCLEOTIDE SEQUENCE [LARGE SCALE GENOMIC DNA]</scope>
    <source>
        <strain evidence="3">type strain: KCTC 22618</strain>
    </source>
</reference>
<feature type="transmembrane region" description="Helical" evidence="1">
    <location>
        <begin position="239"/>
        <end position="260"/>
    </location>
</feature>
<evidence type="ECO:0008006" key="4">
    <source>
        <dbReference type="Google" id="ProtNLM"/>
    </source>
</evidence>
<evidence type="ECO:0000313" key="2">
    <source>
        <dbReference type="EMBL" id="SNR15433.1"/>
    </source>
</evidence>
<accession>A0A238U8B4</accession>